<organism evidence="9 10">
    <name type="scientific">Saltatorellus ferox</name>
    <dbReference type="NCBI Taxonomy" id="2528018"/>
    <lineage>
        <taxon>Bacteria</taxon>
        <taxon>Pseudomonadati</taxon>
        <taxon>Planctomycetota</taxon>
        <taxon>Planctomycetia</taxon>
        <taxon>Planctomycetia incertae sedis</taxon>
        <taxon>Saltatorellus</taxon>
    </lineage>
</organism>
<evidence type="ECO:0000256" key="1">
    <source>
        <dbReference type="ARBA" id="ARBA00004141"/>
    </source>
</evidence>
<feature type="transmembrane region" description="Helical" evidence="8">
    <location>
        <begin position="380"/>
        <end position="403"/>
    </location>
</feature>
<proteinExistence type="inferred from homology"/>
<dbReference type="InterPro" id="IPR001734">
    <property type="entry name" value="Na/solute_symporter"/>
</dbReference>
<keyword evidence="6 8" id="KW-0472">Membrane</keyword>
<dbReference type="AlphaFoldDB" id="A0A518EMF7"/>
<dbReference type="OrthoDB" id="9810181at2"/>
<reference evidence="9 10" key="1">
    <citation type="submission" date="2019-02" db="EMBL/GenBank/DDBJ databases">
        <title>Deep-cultivation of Planctomycetes and their phenomic and genomic characterization uncovers novel biology.</title>
        <authorList>
            <person name="Wiegand S."/>
            <person name="Jogler M."/>
            <person name="Boedeker C."/>
            <person name="Pinto D."/>
            <person name="Vollmers J."/>
            <person name="Rivas-Marin E."/>
            <person name="Kohn T."/>
            <person name="Peeters S.H."/>
            <person name="Heuer A."/>
            <person name="Rast P."/>
            <person name="Oberbeckmann S."/>
            <person name="Bunk B."/>
            <person name="Jeske O."/>
            <person name="Meyerdierks A."/>
            <person name="Storesund J.E."/>
            <person name="Kallscheuer N."/>
            <person name="Luecker S."/>
            <person name="Lage O.M."/>
            <person name="Pohl T."/>
            <person name="Merkel B.J."/>
            <person name="Hornburger P."/>
            <person name="Mueller R.-W."/>
            <person name="Bruemmer F."/>
            <person name="Labrenz M."/>
            <person name="Spormann A.M."/>
            <person name="Op den Camp H."/>
            <person name="Overmann J."/>
            <person name="Amann R."/>
            <person name="Jetten M.S.M."/>
            <person name="Mascher T."/>
            <person name="Medema M.H."/>
            <person name="Devos D.P."/>
            <person name="Kaster A.-K."/>
            <person name="Ovreas L."/>
            <person name="Rohde M."/>
            <person name="Galperin M.Y."/>
            <person name="Jogler C."/>
        </authorList>
    </citation>
    <scope>NUCLEOTIDE SEQUENCE [LARGE SCALE GENOMIC DNA]</scope>
    <source>
        <strain evidence="9 10">Poly30</strain>
    </source>
</reference>
<dbReference type="Pfam" id="PF00474">
    <property type="entry name" value="SSF"/>
    <property type="match status" value="1"/>
</dbReference>
<dbReference type="GO" id="GO:0005886">
    <property type="term" value="C:plasma membrane"/>
    <property type="evidence" value="ECO:0007669"/>
    <property type="project" value="TreeGrafter"/>
</dbReference>
<evidence type="ECO:0000313" key="9">
    <source>
        <dbReference type="EMBL" id="QDV05270.1"/>
    </source>
</evidence>
<evidence type="ECO:0000256" key="7">
    <source>
        <dbReference type="RuleBase" id="RU362091"/>
    </source>
</evidence>
<evidence type="ECO:0000256" key="3">
    <source>
        <dbReference type="ARBA" id="ARBA00022448"/>
    </source>
</evidence>
<feature type="transmembrane region" description="Helical" evidence="8">
    <location>
        <begin position="78"/>
        <end position="96"/>
    </location>
</feature>
<feature type="transmembrane region" description="Helical" evidence="8">
    <location>
        <begin position="184"/>
        <end position="210"/>
    </location>
</feature>
<evidence type="ECO:0000256" key="8">
    <source>
        <dbReference type="SAM" id="Phobius"/>
    </source>
</evidence>
<comment type="similarity">
    <text evidence="2 7">Belongs to the sodium:solute symporter (SSF) (TC 2.A.21) family.</text>
</comment>
<feature type="transmembrane region" description="Helical" evidence="8">
    <location>
        <begin position="357"/>
        <end position="374"/>
    </location>
</feature>
<protein>
    <submittedName>
        <fullName evidence="9">Sodium/glucose cotransporter</fullName>
    </submittedName>
</protein>
<dbReference type="InterPro" id="IPR038377">
    <property type="entry name" value="Na/Glc_symporter_sf"/>
</dbReference>
<dbReference type="RefSeq" id="WP_145194685.1">
    <property type="nucleotide sequence ID" value="NZ_CP036434.1"/>
</dbReference>
<dbReference type="InterPro" id="IPR050277">
    <property type="entry name" value="Sodium:Solute_Symporter"/>
</dbReference>
<feature type="transmembrane region" description="Helical" evidence="8">
    <location>
        <begin position="410"/>
        <end position="427"/>
    </location>
</feature>
<comment type="subcellular location">
    <subcellularLocation>
        <location evidence="1">Membrane</location>
        <topology evidence="1">Multi-pass membrane protein</topology>
    </subcellularLocation>
</comment>
<sequence length="459" mass="47297">MTVLLAGILAYVALQLAVGVIASRTIANETDFFVAGRRLGPGLAAISVFATWFGAETCLGAAGSVSAEGLSILTVEPFGYGLCLIVTGVVFAAPLWRRGIVTLSDFFRTRFGGATEGLSALVLLPSSIFWAAAQIRAFSEILVSSSEGLSLQAALALAACIAIVYTVLGGLLADVWTDCIQASILVLGLLLVLGAVIHALGGPAAAWAALPGDRISFSLPERTGWFDVAEAWAIPIIGSVTAQEVLARSFAARSAPAARTAGIAGGLIYLVVGAIPVTVALLAPSLAPALEHSFGEGDAFLPSVAKEFLPAALYVLFAGALVSAILSTVDSALLVAGSLVARNVVRQGDTTERRKLLLARAGVVLCGLVAWRFAVTAESVLALIERASAFGSAGIVVAVSMGLATRRGGAASAIAAMVAGTGVWMVGERFPDLMRYPFLTSVAAAFVAFWSMALRFRKR</sequence>
<dbReference type="PANTHER" id="PTHR48086:SF7">
    <property type="entry name" value="SODIUM-SOLUTE SYMPORTER-RELATED"/>
    <property type="match status" value="1"/>
</dbReference>
<keyword evidence="5 8" id="KW-1133">Transmembrane helix</keyword>
<dbReference type="EMBL" id="CP036434">
    <property type="protein sequence ID" value="QDV05270.1"/>
    <property type="molecule type" value="Genomic_DNA"/>
</dbReference>
<dbReference type="PANTHER" id="PTHR48086">
    <property type="entry name" value="SODIUM/PROLINE SYMPORTER-RELATED"/>
    <property type="match status" value="1"/>
</dbReference>
<gene>
    <name evidence="9" type="primary">sglT_1</name>
    <name evidence="9" type="ORF">Poly30_07660</name>
</gene>
<evidence type="ECO:0000256" key="4">
    <source>
        <dbReference type="ARBA" id="ARBA00022692"/>
    </source>
</evidence>
<dbReference type="GO" id="GO:0022857">
    <property type="term" value="F:transmembrane transporter activity"/>
    <property type="evidence" value="ECO:0007669"/>
    <property type="project" value="InterPro"/>
</dbReference>
<evidence type="ECO:0000256" key="5">
    <source>
        <dbReference type="ARBA" id="ARBA00022989"/>
    </source>
</evidence>
<name>A0A518EMF7_9BACT</name>
<keyword evidence="4 8" id="KW-0812">Transmembrane</keyword>
<accession>A0A518EMF7</accession>
<feature type="transmembrane region" description="Helical" evidence="8">
    <location>
        <begin position="263"/>
        <end position="283"/>
    </location>
</feature>
<dbReference type="PROSITE" id="PS50283">
    <property type="entry name" value="NA_SOLUT_SYMP_3"/>
    <property type="match status" value="1"/>
</dbReference>
<feature type="transmembrane region" description="Helical" evidence="8">
    <location>
        <begin position="230"/>
        <end position="251"/>
    </location>
</feature>
<keyword evidence="3" id="KW-0813">Transport</keyword>
<feature type="transmembrane region" description="Helical" evidence="8">
    <location>
        <begin position="311"/>
        <end position="336"/>
    </location>
</feature>
<dbReference type="Proteomes" id="UP000320390">
    <property type="component" value="Chromosome"/>
</dbReference>
<keyword evidence="10" id="KW-1185">Reference proteome</keyword>
<evidence type="ECO:0000313" key="10">
    <source>
        <dbReference type="Proteomes" id="UP000320390"/>
    </source>
</evidence>
<feature type="transmembrane region" description="Helical" evidence="8">
    <location>
        <begin position="149"/>
        <end position="172"/>
    </location>
</feature>
<evidence type="ECO:0000256" key="6">
    <source>
        <dbReference type="ARBA" id="ARBA00023136"/>
    </source>
</evidence>
<feature type="transmembrane region" description="Helical" evidence="8">
    <location>
        <begin position="433"/>
        <end position="454"/>
    </location>
</feature>
<dbReference type="Gene3D" id="1.20.1730.10">
    <property type="entry name" value="Sodium/glucose cotransporter"/>
    <property type="match status" value="1"/>
</dbReference>
<evidence type="ECO:0000256" key="2">
    <source>
        <dbReference type="ARBA" id="ARBA00006434"/>
    </source>
</evidence>
<feature type="transmembrane region" description="Helical" evidence="8">
    <location>
        <begin position="117"/>
        <end position="137"/>
    </location>
</feature>